<protein>
    <submittedName>
        <fullName evidence="4">GTPase family protein</fullName>
    </submittedName>
</protein>
<name>A0ABX6TU76_9BACT</name>
<dbReference type="InterPro" id="IPR027417">
    <property type="entry name" value="P-loop_NTPase"/>
</dbReference>
<accession>A0ABX6TU76</accession>
<keyword evidence="1" id="KW-0175">Coiled coil</keyword>
<dbReference type="Pfam" id="PF13099">
    <property type="entry name" value="DUF3944"/>
    <property type="match status" value="1"/>
</dbReference>
<dbReference type="Gene3D" id="3.40.50.300">
    <property type="entry name" value="P-loop containing nucleotide triphosphate hydrolases"/>
    <property type="match status" value="1"/>
</dbReference>
<dbReference type="PANTHER" id="PTHR42714">
    <property type="entry name" value="TRNA MODIFICATION GTPASE GTPBP3"/>
    <property type="match status" value="1"/>
</dbReference>
<dbReference type="PANTHER" id="PTHR42714:SF2">
    <property type="entry name" value="TRNA MODIFICATION GTPASE GTPBP3, MITOCHONDRIAL"/>
    <property type="match status" value="1"/>
</dbReference>
<evidence type="ECO:0000313" key="4">
    <source>
        <dbReference type="EMBL" id="QOQ89501.1"/>
    </source>
</evidence>
<proteinExistence type="predicted"/>
<evidence type="ECO:0000259" key="2">
    <source>
        <dbReference type="Pfam" id="PF01926"/>
    </source>
</evidence>
<feature type="coiled-coil region" evidence="1">
    <location>
        <begin position="232"/>
        <end position="259"/>
    </location>
</feature>
<dbReference type="CDD" id="cd00882">
    <property type="entry name" value="Ras_like_GTPase"/>
    <property type="match status" value="1"/>
</dbReference>
<dbReference type="Proteomes" id="UP000595070">
    <property type="component" value="Chromosome"/>
</dbReference>
<feature type="domain" description="G" evidence="2">
    <location>
        <begin position="271"/>
        <end position="395"/>
    </location>
</feature>
<evidence type="ECO:0000313" key="5">
    <source>
        <dbReference type="Proteomes" id="UP000595070"/>
    </source>
</evidence>
<dbReference type="RefSeq" id="WP_044598083.1">
    <property type="nucleotide sequence ID" value="NZ_CP063079.1"/>
</dbReference>
<evidence type="ECO:0000259" key="3">
    <source>
        <dbReference type="Pfam" id="PF13099"/>
    </source>
</evidence>
<evidence type="ECO:0000256" key="1">
    <source>
        <dbReference type="SAM" id="Coils"/>
    </source>
</evidence>
<dbReference type="Pfam" id="PF01926">
    <property type="entry name" value="MMR_HSR1"/>
    <property type="match status" value="1"/>
</dbReference>
<dbReference type="SUPFAM" id="SSF52540">
    <property type="entry name" value="P-loop containing nucleoside triphosphate hydrolases"/>
    <property type="match status" value="1"/>
</dbReference>
<feature type="domain" description="DUF3944" evidence="3">
    <location>
        <begin position="3"/>
        <end position="37"/>
    </location>
</feature>
<gene>
    <name evidence="4" type="ORF">IMC75_03320</name>
</gene>
<dbReference type="InterPro" id="IPR006073">
    <property type="entry name" value="GTP-bd"/>
</dbReference>
<reference evidence="4 5" key="1">
    <citation type="submission" date="2020-10" db="EMBL/GenBank/DDBJ databases">
        <title>Campylobacter and Helicobacter PacBio genomes.</title>
        <authorList>
            <person name="Lane C."/>
        </authorList>
    </citation>
    <scope>NUCLEOTIDE SEQUENCE [LARGE SCALE GENOMIC DNA]</scope>
    <source>
        <strain evidence="4 5">2016D-0074</strain>
    </source>
</reference>
<dbReference type="EMBL" id="CP063079">
    <property type="protein sequence ID" value="QOQ89501.1"/>
    <property type="molecule type" value="Genomic_DNA"/>
</dbReference>
<organism evidence="4 5">
    <name type="scientific">Campylobacter peloridis</name>
    <dbReference type="NCBI Taxonomy" id="488546"/>
    <lineage>
        <taxon>Bacteria</taxon>
        <taxon>Pseudomonadati</taxon>
        <taxon>Campylobacterota</taxon>
        <taxon>Epsilonproteobacteria</taxon>
        <taxon>Campylobacterales</taxon>
        <taxon>Campylobacteraceae</taxon>
        <taxon>Campylobacter</taxon>
    </lineage>
</organism>
<keyword evidence="5" id="KW-1185">Reference proteome</keyword>
<dbReference type="InterPro" id="IPR025217">
    <property type="entry name" value="DUF3944"/>
</dbReference>
<sequence length="555" mass="63998">MAYKYDKDLEFLRELNDEVLNDLVKTLTHDDDGKPRYTEELTKNELYKKHYPQHEKYIEAIMEELQKFGGNTIANKFRDSGILYEEILQDVAEKLKINFNKDDTVLEIEEKILKDTFKKSIEKLSPEELKELSQSLGLKDITNYSKDVILKYTEVNSSLVLMFGISQMLIKAINQSILKFTAGAVAQRAGASFLGPIGMTITGLWTLNDIAGTAFRVTIPAVFHIIHLRQHYLLEKQELEKSKEKKVQLKNEIQNGKKYSINELFDQKLNILIAGPTGAGKSSTIKALFEYEGKELDIEIGTTAKPETKEVKDFKLDNLTIYDSPGFGDSEENDKIYKNQIEELLKKRGDEEIDLVLITLNGANLRDLGTFYNLIKDTIMPTLKDKKRILIAINKCDKASDIPNSFDYEKNQPSIELIEKLDKDVEIIKKRIYDDTKIDVDIIYYAAGYTDKTKKKQKSYNLKKLLAYIIDKTPTEKRFVYLKYKSQNETNFQDNDNIENYNEKIGNSFIETLKEYAVKGVEIAKDFIDFTKSEQFQEVINVFKKIFNSSKSSKK</sequence>